<feature type="signal peptide" evidence="1">
    <location>
        <begin position="1"/>
        <end position="18"/>
    </location>
</feature>
<accession>A0A8H4R451</accession>
<evidence type="ECO:0000313" key="2">
    <source>
        <dbReference type="EMBL" id="KAF4622068.1"/>
    </source>
</evidence>
<dbReference type="EMBL" id="JAACJL010000002">
    <property type="protein sequence ID" value="KAF4622068.1"/>
    <property type="molecule type" value="Genomic_DNA"/>
</dbReference>
<comment type="caution">
    <text evidence="2">The sequence shown here is derived from an EMBL/GenBank/DDBJ whole genome shotgun (WGS) entry which is preliminary data.</text>
</comment>
<gene>
    <name evidence="2" type="ORF">D9613_009581</name>
</gene>
<dbReference type="AlphaFoldDB" id="A0A8H4R451"/>
<reference evidence="2 3" key="1">
    <citation type="submission" date="2019-12" db="EMBL/GenBank/DDBJ databases">
        <authorList>
            <person name="Floudas D."/>
            <person name="Bentzer J."/>
            <person name="Ahren D."/>
            <person name="Johansson T."/>
            <person name="Persson P."/>
            <person name="Tunlid A."/>
        </authorList>
    </citation>
    <scope>NUCLEOTIDE SEQUENCE [LARGE SCALE GENOMIC DNA]</scope>
    <source>
        <strain evidence="2 3">CBS 102.39</strain>
    </source>
</reference>
<sequence>MFAFITISVAALTSLAQAVTVPNPDTPLFYLVSTGSTSANNDLLPLRMNPSGPGTASLTGSGIPARFYFAQGKLTIYDPDNNTFPYRPLINTLPGADGCQTFGALTFVQGTSTNKCASYNTFLIQSNAEDSQLGSELVFDSVGGFYACGGGQEVRDDP</sequence>
<keyword evidence="3" id="KW-1185">Reference proteome</keyword>
<keyword evidence="1" id="KW-0732">Signal</keyword>
<proteinExistence type="predicted"/>
<feature type="chain" id="PRO_5034074805" evidence="1">
    <location>
        <begin position="19"/>
        <end position="158"/>
    </location>
</feature>
<evidence type="ECO:0000313" key="3">
    <source>
        <dbReference type="Proteomes" id="UP000521872"/>
    </source>
</evidence>
<name>A0A8H4R451_9AGAR</name>
<dbReference type="Proteomes" id="UP000521872">
    <property type="component" value="Unassembled WGS sequence"/>
</dbReference>
<protein>
    <submittedName>
        <fullName evidence="2">Uncharacterized protein</fullName>
    </submittedName>
</protein>
<evidence type="ECO:0000256" key="1">
    <source>
        <dbReference type="SAM" id="SignalP"/>
    </source>
</evidence>
<organism evidence="2 3">
    <name type="scientific">Agrocybe pediades</name>
    <dbReference type="NCBI Taxonomy" id="84607"/>
    <lineage>
        <taxon>Eukaryota</taxon>
        <taxon>Fungi</taxon>
        <taxon>Dikarya</taxon>
        <taxon>Basidiomycota</taxon>
        <taxon>Agaricomycotina</taxon>
        <taxon>Agaricomycetes</taxon>
        <taxon>Agaricomycetidae</taxon>
        <taxon>Agaricales</taxon>
        <taxon>Agaricineae</taxon>
        <taxon>Strophariaceae</taxon>
        <taxon>Agrocybe</taxon>
    </lineage>
</organism>